<name>A0A1H7QSC9_9GAMM</name>
<sequence>MCEWKSIQLGDHAEILSGFPFPSEGFSQEEGVPLIRIRDLLAGEVETYFIGPYPDEFVIDDGDTLIGMDGDFNIVRWAKGKALLNQRVCKVFASTIELDDGYLFWLLATELQNIHQKTPQTTVRHLSVRDLTQLRLEAPPVNEQRLIARILDTLDTQIQKTEALIAKLEKVKEGLLHDLLTRGIDENGQLRPSPEQAPELYKDSPLGLIPREWKVDSLKSKSESGTPYLRTGPFGSSLKGEHWKKQGHPVITIGSLGKGQFIKEELLYVDSRDAQRLIDFQLSHGDIVFSRVADVGRSVVVTENEDGWIMSSNLMRICLDKEAAKPEFLQAQLGSFFIKNQIIRKVNSGGRDVANSEIISQLLFFWPSQEEQIRICNRVNALSDVLDTRAQELRALLQIKAGLMNDLLTGRVRVISLLDQAQAQATTPA</sequence>
<dbReference type="Proteomes" id="UP000199256">
    <property type="component" value="Unassembled WGS sequence"/>
</dbReference>
<accession>A0A1H7QSC9</accession>
<dbReference type="InterPro" id="IPR052021">
    <property type="entry name" value="Type-I_RS_S_subunit"/>
</dbReference>
<dbReference type="InterPro" id="IPR000055">
    <property type="entry name" value="Restrct_endonuc_typeI_TRD"/>
</dbReference>
<dbReference type="OrthoDB" id="9798929at2"/>
<feature type="domain" description="Type I restriction modification DNA specificity" evidence="5">
    <location>
        <begin position="3"/>
        <end position="170"/>
    </location>
</feature>
<dbReference type="CDD" id="cd17257">
    <property type="entry name" value="RMtype1_S_EcoBI-TRD1-CR1_like"/>
    <property type="match status" value="1"/>
</dbReference>
<proteinExistence type="inferred from homology"/>
<dbReference type="Gene3D" id="1.10.287.1120">
    <property type="entry name" value="Bipartite methylase S protein"/>
    <property type="match status" value="1"/>
</dbReference>
<evidence type="ECO:0000313" key="6">
    <source>
        <dbReference type="EMBL" id="SEL50789.1"/>
    </source>
</evidence>
<dbReference type="GO" id="GO:0009307">
    <property type="term" value="P:DNA restriction-modification system"/>
    <property type="evidence" value="ECO:0007669"/>
    <property type="project" value="UniProtKB-KW"/>
</dbReference>
<dbReference type="STRING" id="1396821.SAMN05444515_1192"/>
<dbReference type="RefSeq" id="WP_090255245.1">
    <property type="nucleotide sequence ID" value="NZ_FOAA01000019.1"/>
</dbReference>
<evidence type="ECO:0000256" key="4">
    <source>
        <dbReference type="SAM" id="Coils"/>
    </source>
</evidence>
<dbReference type="PANTHER" id="PTHR30408:SF12">
    <property type="entry name" value="TYPE I RESTRICTION ENZYME MJAVIII SPECIFICITY SUBUNIT"/>
    <property type="match status" value="1"/>
</dbReference>
<evidence type="ECO:0000313" key="7">
    <source>
        <dbReference type="Proteomes" id="UP000199256"/>
    </source>
</evidence>
<feature type="coiled-coil region" evidence="4">
    <location>
        <begin position="151"/>
        <end position="178"/>
    </location>
</feature>
<organism evidence="6 7">
    <name type="scientific">Ectothiorhodospira marina</name>
    <dbReference type="NCBI Taxonomy" id="1396821"/>
    <lineage>
        <taxon>Bacteria</taxon>
        <taxon>Pseudomonadati</taxon>
        <taxon>Pseudomonadota</taxon>
        <taxon>Gammaproteobacteria</taxon>
        <taxon>Chromatiales</taxon>
        <taxon>Ectothiorhodospiraceae</taxon>
        <taxon>Ectothiorhodospira</taxon>
    </lineage>
</organism>
<comment type="similarity">
    <text evidence="1">Belongs to the type-I restriction system S methylase family.</text>
</comment>
<dbReference type="GO" id="GO:0003677">
    <property type="term" value="F:DNA binding"/>
    <property type="evidence" value="ECO:0007669"/>
    <property type="project" value="UniProtKB-KW"/>
</dbReference>
<keyword evidence="7" id="KW-1185">Reference proteome</keyword>
<dbReference type="SUPFAM" id="SSF116734">
    <property type="entry name" value="DNA methylase specificity domain"/>
    <property type="match status" value="2"/>
</dbReference>
<dbReference type="PANTHER" id="PTHR30408">
    <property type="entry name" value="TYPE-1 RESTRICTION ENZYME ECOKI SPECIFICITY PROTEIN"/>
    <property type="match status" value="1"/>
</dbReference>
<gene>
    <name evidence="6" type="ORF">SAMN05444515_1192</name>
</gene>
<dbReference type="EMBL" id="FOAA01000019">
    <property type="protein sequence ID" value="SEL50789.1"/>
    <property type="molecule type" value="Genomic_DNA"/>
</dbReference>
<evidence type="ECO:0000256" key="1">
    <source>
        <dbReference type="ARBA" id="ARBA00010923"/>
    </source>
</evidence>
<keyword evidence="4" id="KW-0175">Coiled coil</keyword>
<evidence type="ECO:0000259" key="5">
    <source>
        <dbReference type="Pfam" id="PF01420"/>
    </source>
</evidence>
<keyword evidence="3" id="KW-0238">DNA-binding</keyword>
<evidence type="ECO:0000256" key="2">
    <source>
        <dbReference type="ARBA" id="ARBA00022747"/>
    </source>
</evidence>
<dbReference type="AlphaFoldDB" id="A0A1H7QSC9"/>
<evidence type="ECO:0000256" key="3">
    <source>
        <dbReference type="ARBA" id="ARBA00023125"/>
    </source>
</evidence>
<reference evidence="7" key="1">
    <citation type="submission" date="2016-10" db="EMBL/GenBank/DDBJ databases">
        <authorList>
            <person name="Varghese N."/>
            <person name="Submissions S."/>
        </authorList>
    </citation>
    <scope>NUCLEOTIDE SEQUENCE [LARGE SCALE GENOMIC DNA]</scope>
    <source>
        <strain evidence="7">DSM 241</strain>
    </source>
</reference>
<dbReference type="Gene3D" id="3.90.220.20">
    <property type="entry name" value="DNA methylase specificity domains"/>
    <property type="match status" value="2"/>
</dbReference>
<dbReference type="InterPro" id="IPR044946">
    <property type="entry name" value="Restrct_endonuc_typeI_TRD_sf"/>
</dbReference>
<protein>
    <submittedName>
        <fullName evidence="6">Type I restriction enzyme, S subunit</fullName>
    </submittedName>
</protein>
<keyword evidence="2" id="KW-0680">Restriction system</keyword>
<dbReference type="Pfam" id="PF01420">
    <property type="entry name" value="Methylase_S"/>
    <property type="match status" value="1"/>
</dbReference>